<feature type="chain" id="PRO_5047344813" evidence="1">
    <location>
        <begin position="24"/>
        <end position="264"/>
    </location>
</feature>
<evidence type="ECO:0000259" key="2">
    <source>
        <dbReference type="Pfam" id="PF07589"/>
    </source>
</evidence>
<comment type="caution">
    <text evidence="3">The sequence shown here is derived from an EMBL/GenBank/DDBJ whole genome shotgun (WGS) entry which is preliminary data.</text>
</comment>
<organism evidence="3 4">
    <name type="scientific">Rubritalea spongiae</name>
    <dbReference type="NCBI Taxonomy" id="430797"/>
    <lineage>
        <taxon>Bacteria</taxon>
        <taxon>Pseudomonadati</taxon>
        <taxon>Verrucomicrobiota</taxon>
        <taxon>Verrucomicrobiia</taxon>
        <taxon>Verrucomicrobiales</taxon>
        <taxon>Rubritaleaceae</taxon>
        <taxon>Rubritalea</taxon>
    </lineage>
</organism>
<proteinExistence type="predicted"/>
<dbReference type="NCBIfam" id="TIGR02595">
    <property type="entry name" value="PEP_CTERM"/>
    <property type="match status" value="1"/>
</dbReference>
<dbReference type="RefSeq" id="WP_377095670.1">
    <property type="nucleotide sequence ID" value="NZ_JBHSJM010000001.1"/>
</dbReference>
<accession>A0ABW5E268</accession>
<feature type="domain" description="Ice-binding protein C-terminal" evidence="2">
    <location>
        <begin position="241"/>
        <end position="263"/>
    </location>
</feature>
<gene>
    <name evidence="3" type="ORF">ACFSQZ_06235</name>
</gene>
<evidence type="ECO:0000313" key="3">
    <source>
        <dbReference type="EMBL" id="MFD2276058.1"/>
    </source>
</evidence>
<dbReference type="Proteomes" id="UP001597297">
    <property type="component" value="Unassembled WGS sequence"/>
</dbReference>
<keyword evidence="1" id="KW-0732">Signal</keyword>
<keyword evidence="4" id="KW-1185">Reference proteome</keyword>
<feature type="signal peptide" evidence="1">
    <location>
        <begin position="1"/>
        <end position="23"/>
    </location>
</feature>
<dbReference type="EMBL" id="JBHUJC010000018">
    <property type="protein sequence ID" value="MFD2276058.1"/>
    <property type="molecule type" value="Genomic_DNA"/>
</dbReference>
<reference evidence="4" key="1">
    <citation type="journal article" date="2019" name="Int. J. Syst. Evol. Microbiol.">
        <title>The Global Catalogue of Microorganisms (GCM) 10K type strain sequencing project: providing services to taxonomists for standard genome sequencing and annotation.</title>
        <authorList>
            <consortium name="The Broad Institute Genomics Platform"/>
            <consortium name="The Broad Institute Genome Sequencing Center for Infectious Disease"/>
            <person name="Wu L."/>
            <person name="Ma J."/>
        </authorList>
    </citation>
    <scope>NUCLEOTIDE SEQUENCE [LARGE SCALE GENOMIC DNA]</scope>
    <source>
        <strain evidence="4">JCM 16545</strain>
    </source>
</reference>
<dbReference type="Pfam" id="PF07589">
    <property type="entry name" value="PEP-CTERM"/>
    <property type="match status" value="1"/>
</dbReference>
<dbReference type="InterPro" id="IPR013424">
    <property type="entry name" value="Ice-binding_C"/>
</dbReference>
<protein>
    <submittedName>
        <fullName evidence="3">PEP-CTERM sorting domain-containing protein</fullName>
    </submittedName>
</protein>
<sequence length="264" mass="28055">MKNFSSSSLYSLCLVSLLGSAHAASIDLNFGSVDKQTELNNDGTMSFTAPIANDGTTDIYALIVAETSYTQGGSGGSGSAADDVKINQAPNTTTNFTLTLYQNEELTEVYDPGVSFSYDLFFYDIDGHNTEGDKYYDIVTVYTPSVVTYTTTTELTITNNADGSVTASGINTNGVPGQDGLTSFNQAQADVAASFTFTDTASVNFDYTIVNNYNSGQRNLLIDGGNLTFGTFDTDTTTVTAVPEPSSTMLLGLGSLALILRRRK</sequence>
<name>A0ABW5E268_9BACT</name>
<evidence type="ECO:0000256" key="1">
    <source>
        <dbReference type="SAM" id="SignalP"/>
    </source>
</evidence>
<evidence type="ECO:0000313" key="4">
    <source>
        <dbReference type="Proteomes" id="UP001597297"/>
    </source>
</evidence>